<feature type="region of interest" description="Disordered" evidence="3">
    <location>
        <begin position="348"/>
        <end position="369"/>
    </location>
</feature>
<evidence type="ECO:0000313" key="4">
    <source>
        <dbReference type="EMBL" id="KAF2786110.1"/>
    </source>
</evidence>
<dbReference type="InterPro" id="IPR009737">
    <property type="entry name" value="Aim32/Apd1-like"/>
</dbReference>
<evidence type="ECO:0000313" key="5">
    <source>
        <dbReference type="Proteomes" id="UP000799757"/>
    </source>
</evidence>
<feature type="region of interest" description="Disordered" evidence="3">
    <location>
        <begin position="24"/>
        <end position="46"/>
    </location>
</feature>
<dbReference type="OrthoDB" id="10253744at2759"/>
<dbReference type="Pfam" id="PF06999">
    <property type="entry name" value="Suc_Fer-like"/>
    <property type="match status" value="1"/>
</dbReference>
<dbReference type="EMBL" id="MU002547">
    <property type="protein sequence ID" value="KAF2786110.1"/>
    <property type="molecule type" value="Genomic_DNA"/>
</dbReference>
<dbReference type="AlphaFoldDB" id="A0A6A6WPT5"/>
<dbReference type="Gene3D" id="3.40.30.10">
    <property type="entry name" value="Glutaredoxin"/>
    <property type="match status" value="1"/>
</dbReference>
<proteinExistence type="inferred from homology"/>
<dbReference type="CDD" id="cd03062">
    <property type="entry name" value="TRX_Fd_Sucrase"/>
    <property type="match status" value="1"/>
</dbReference>
<evidence type="ECO:0000256" key="2">
    <source>
        <dbReference type="ARBA" id="ARBA00040895"/>
    </source>
</evidence>
<accession>A0A6A6WPT5</accession>
<evidence type="ECO:0000256" key="1">
    <source>
        <dbReference type="ARBA" id="ARBA00038208"/>
    </source>
</evidence>
<reference evidence="4" key="1">
    <citation type="journal article" date="2020" name="Stud. Mycol.">
        <title>101 Dothideomycetes genomes: a test case for predicting lifestyles and emergence of pathogens.</title>
        <authorList>
            <person name="Haridas S."/>
            <person name="Albert R."/>
            <person name="Binder M."/>
            <person name="Bloem J."/>
            <person name="Labutti K."/>
            <person name="Salamov A."/>
            <person name="Andreopoulos B."/>
            <person name="Baker S."/>
            <person name="Barry K."/>
            <person name="Bills G."/>
            <person name="Bluhm B."/>
            <person name="Cannon C."/>
            <person name="Castanera R."/>
            <person name="Culley D."/>
            <person name="Daum C."/>
            <person name="Ezra D."/>
            <person name="Gonzalez J."/>
            <person name="Henrissat B."/>
            <person name="Kuo A."/>
            <person name="Liang C."/>
            <person name="Lipzen A."/>
            <person name="Lutzoni F."/>
            <person name="Magnuson J."/>
            <person name="Mondo S."/>
            <person name="Nolan M."/>
            <person name="Ohm R."/>
            <person name="Pangilinan J."/>
            <person name="Park H.-J."/>
            <person name="Ramirez L."/>
            <person name="Alfaro M."/>
            <person name="Sun H."/>
            <person name="Tritt A."/>
            <person name="Yoshinaga Y."/>
            <person name="Zwiers L.-H."/>
            <person name="Turgeon B."/>
            <person name="Goodwin S."/>
            <person name="Spatafora J."/>
            <person name="Crous P."/>
            <person name="Grigoriev I."/>
        </authorList>
    </citation>
    <scope>NUCLEOTIDE SEQUENCE</scope>
    <source>
        <strain evidence="4">CBS 109.77</strain>
    </source>
</reference>
<dbReference type="PANTHER" id="PTHR31902:SF7">
    <property type="entry name" value="ALTERED INHERITANCE OF MITOCHONDRIA PROTEIN 32"/>
    <property type="match status" value="1"/>
</dbReference>
<dbReference type="Proteomes" id="UP000799757">
    <property type="component" value="Unassembled WGS sequence"/>
</dbReference>
<keyword evidence="5" id="KW-1185">Reference proteome</keyword>
<evidence type="ECO:0000256" key="3">
    <source>
        <dbReference type="SAM" id="MobiDB-lite"/>
    </source>
</evidence>
<sequence length="369" mass="39296">MPSLCFRPRAPSIRTLHTFSTPAPRLRHKLPLHQPPTTTHPRRLSSLPYVPTCPPSTCTCLPTLPKLDIDRKTPLLNTMAHYASHVVVCSGKPDWSSRIEDEATPAGDFVRGMKNVVGRGGERFDPFNNIVATLSSFPASTTTAPATTTILLFPSFQKIEAVPHDAQTLSALAAAYLSAHTLHPMHTASLTPAQKPPTHLLRDPALASLLPAPSPITHPVILICGHGGRDERCGILGPILETEFKKVLAEKKIGADVASISHIGGHKFAGNVIVYIPPNWGGGSAEEDGDGSALAGTGLWYGRVGPENVEGIVEETVVRGRVIADLFRGGITQGGGNLGRVLEAQIKRDRGDSGGEEGEGLKLKPRARG</sequence>
<protein>
    <recommendedName>
        <fullName evidence="2">Altered inheritance of mitochondria protein 32</fullName>
    </recommendedName>
</protein>
<gene>
    <name evidence="4" type="ORF">K505DRAFT_422636</name>
</gene>
<comment type="similarity">
    <text evidence="1">Belongs to the AIM32 family.</text>
</comment>
<dbReference type="SUPFAM" id="SSF52833">
    <property type="entry name" value="Thioredoxin-like"/>
    <property type="match status" value="1"/>
</dbReference>
<dbReference type="PANTHER" id="PTHR31902">
    <property type="entry name" value="ACTIN PATCHES DISTAL PROTEIN 1"/>
    <property type="match status" value="1"/>
</dbReference>
<dbReference type="InterPro" id="IPR036249">
    <property type="entry name" value="Thioredoxin-like_sf"/>
</dbReference>
<name>A0A6A6WPT5_9PLEO</name>
<organism evidence="4 5">
    <name type="scientific">Melanomma pulvis-pyrius CBS 109.77</name>
    <dbReference type="NCBI Taxonomy" id="1314802"/>
    <lineage>
        <taxon>Eukaryota</taxon>
        <taxon>Fungi</taxon>
        <taxon>Dikarya</taxon>
        <taxon>Ascomycota</taxon>
        <taxon>Pezizomycotina</taxon>
        <taxon>Dothideomycetes</taxon>
        <taxon>Pleosporomycetidae</taxon>
        <taxon>Pleosporales</taxon>
        <taxon>Melanommataceae</taxon>
        <taxon>Melanomma</taxon>
    </lineage>
</organism>